<gene>
    <name evidence="1" type="ORF">Amon02_001054900</name>
</gene>
<protein>
    <submittedName>
        <fullName evidence="1">Unnamed protein product</fullName>
    </submittedName>
</protein>
<proteinExistence type="predicted"/>
<sequence>MNKTSLFRSRNSVHFTGRPILLCSEIDQLKCNPDLNSFETLLILPSGPVPWCPPITYVATLKSLHLKDSTLTKALLETIPATLESLNLEFIVLDVDIESFEPPSQLKDFKTTVRVQQEPPPLKISDLQQLNSLTQGILVISELDLCFTGYADYAYEYVRSFISKLLINIESLVLVDGRYYAHCADTLNSLFTNPDHCPIQHFTNLRTLEVISDLTSPSEWLSNILRSVENLTLDSFLSSSCGFPQSLKTLDINL</sequence>
<dbReference type="Proteomes" id="UP001165064">
    <property type="component" value="Unassembled WGS sequence"/>
</dbReference>
<name>A0ACB5U0C8_AMBMO</name>
<evidence type="ECO:0000313" key="1">
    <source>
        <dbReference type="EMBL" id="GME98867.1"/>
    </source>
</evidence>
<dbReference type="EMBL" id="BSXS01010764">
    <property type="protein sequence ID" value="GME98867.1"/>
    <property type="molecule type" value="Genomic_DNA"/>
</dbReference>
<comment type="caution">
    <text evidence="1">The sequence shown here is derived from an EMBL/GenBank/DDBJ whole genome shotgun (WGS) entry which is preliminary data.</text>
</comment>
<organism evidence="1 2">
    <name type="scientific">Ambrosiozyma monospora</name>
    <name type="common">Yeast</name>
    <name type="synonym">Endomycopsis monosporus</name>
    <dbReference type="NCBI Taxonomy" id="43982"/>
    <lineage>
        <taxon>Eukaryota</taxon>
        <taxon>Fungi</taxon>
        <taxon>Dikarya</taxon>
        <taxon>Ascomycota</taxon>
        <taxon>Saccharomycotina</taxon>
        <taxon>Pichiomycetes</taxon>
        <taxon>Pichiales</taxon>
        <taxon>Pichiaceae</taxon>
        <taxon>Ambrosiozyma</taxon>
    </lineage>
</organism>
<reference evidence="1" key="1">
    <citation type="submission" date="2023-04" db="EMBL/GenBank/DDBJ databases">
        <title>Ambrosiozyma monospora NBRC 10751.</title>
        <authorList>
            <person name="Ichikawa N."/>
            <person name="Sato H."/>
            <person name="Tonouchi N."/>
        </authorList>
    </citation>
    <scope>NUCLEOTIDE SEQUENCE</scope>
    <source>
        <strain evidence="1">NBRC 10751</strain>
    </source>
</reference>
<accession>A0ACB5U0C8</accession>
<keyword evidence="2" id="KW-1185">Reference proteome</keyword>
<evidence type="ECO:0000313" key="2">
    <source>
        <dbReference type="Proteomes" id="UP001165064"/>
    </source>
</evidence>